<dbReference type="InterPro" id="IPR036720">
    <property type="entry name" value="RanGAP1_C_sf"/>
</dbReference>
<dbReference type="SUPFAM" id="SSF69099">
    <property type="entry name" value="Ran-GTPase activating protein 1 (RanGAP1), C-terminal domain"/>
    <property type="match status" value="1"/>
</dbReference>
<reference evidence="1" key="1">
    <citation type="submission" date="2020-05" db="UniProtKB">
        <authorList>
            <consortium name="EnsemblMetazoa"/>
        </authorList>
    </citation>
    <scope>IDENTIFICATION</scope>
    <source>
        <strain evidence="1">TTRI</strain>
    </source>
</reference>
<protein>
    <submittedName>
        <fullName evidence="1">Uncharacterized protein</fullName>
    </submittedName>
</protein>
<dbReference type="EnsemblMetazoa" id="GAUT010602-RA">
    <property type="protein sequence ID" value="GAUT010602-PA"/>
    <property type="gene ID" value="GAUT010602"/>
</dbReference>
<name>A0A1A9UNS8_GLOAU</name>
<dbReference type="Proteomes" id="UP000078200">
    <property type="component" value="Unassembled WGS sequence"/>
</dbReference>
<organism evidence="1 2">
    <name type="scientific">Glossina austeni</name>
    <name type="common">Savannah tsetse fly</name>
    <dbReference type="NCBI Taxonomy" id="7395"/>
    <lineage>
        <taxon>Eukaryota</taxon>
        <taxon>Metazoa</taxon>
        <taxon>Ecdysozoa</taxon>
        <taxon>Arthropoda</taxon>
        <taxon>Hexapoda</taxon>
        <taxon>Insecta</taxon>
        <taxon>Pterygota</taxon>
        <taxon>Neoptera</taxon>
        <taxon>Endopterygota</taxon>
        <taxon>Diptera</taxon>
        <taxon>Brachycera</taxon>
        <taxon>Muscomorpha</taxon>
        <taxon>Hippoboscoidea</taxon>
        <taxon>Glossinidae</taxon>
        <taxon>Glossina</taxon>
    </lineage>
</organism>
<dbReference type="VEuPathDB" id="VectorBase:GAUT010602"/>
<dbReference type="STRING" id="7395.A0A1A9UNS8"/>
<sequence>MQLTKQLTQRVNTLPLRRLTPTNGLSLQFQGDNHLLLLVFTAQKCAHLAQSSAEALKLPVDLYQETVDDTVQTKQEPRITNYLLMQIGLLLCEERDITGLLSPTFKFPGIWSTTYCRS</sequence>
<dbReference type="AlphaFoldDB" id="A0A1A9UNS8"/>
<proteinExistence type="predicted"/>
<dbReference type="GO" id="GO:0005096">
    <property type="term" value="F:GTPase activator activity"/>
    <property type="evidence" value="ECO:0007669"/>
    <property type="project" value="InterPro"/>
</dbReference>
<keyword evidence="2" id="KW-1185">Reference proteome</keyword>
<evidence type="ECO:0000313" key="1">
    <source>
        <dbReference type="EnsemblMetazoa" id="GAUT010602-PA"/>
    </source>
</evidence>
<evidence type="ECO:0000313" key="2">
    <source>
        <dbReference type="Proteomes" id="UP000078200"/>
    </source>
</evidence>
<accession>A0A1A9UNS8</accession>
<dbReference type="GO" id="GO:0007165">
    <property type="term" value="P:signal transduction"/>
    <property type="evidence" value="ECO:0007669"/>
    <property type="project" value="InterPro"/>
</dbReference>